<dbReference type="NCBIfam" id="TIGR01666">
    <property type="entry name" value="YCCS"/>
    <property type="match status" value="2"/>
</dbReference>
<dbReference type="InterPro" id="IPR049453">
    <property type="entry name" value="Memb_transporter_dom"/>
</dbReference>
<name>A0ABU4SNS4_9GAMM</name>
<dbReference type="Pfam" id="PF13515">
    <property type="entry name" value="FUSC_2"/>
    <property type="match status" value="1"/>
</dbReference>
<evidence type="ECO:0000313" key="10">
    <source>
        <dbReference type="EMBL" id="MDX8000311.1"/>
    </source>
</evidence>
<dbReference type="Proteomes" id="UP001271640">
    <property type="component" value="Unassembled WGS sequence"/>
</dbReference>
<sequence length="741" mass="84281">MRTVLSSSRHFLYNSHVLYYIRIFIALTGTTLIPWLLGEELKITIPLLLGVVAAALTDLDDRLVGRLRNLIITLISFFAASASITLLFPYPWFFMLGLAVSTCGFILLGALGQRYATIAFGALLIAIYTMLGSSIFPIWYEQPVLLLIGAIWYNLLTLTGHLLFPIRPLQENLARCFQQLSIYLYAKTSLFDPDAEAEEYKQFLFDVAMANSSLVTTLNQAKSSLLSRLKGDRGQRGTRHTLHYYFVAQDIHERASSSHVQYQKLRKIFRHSDILFRIQRLLSMQVRACEQVSQSIILRQQYQHNPRFENAFNYLESSLERLKNQQGTDAEMIAFDNLLKNLRAIDAQLAGLCSDQYLFSQRPPQNLSQKFSQNNVQNNVQNDKQNDKQEETRLSDETLTGWRDVWFRIRSNLTPKSALFRHAIRMSALLCTGYAIIQLFDLQRGYWILLTSLFVCQPNYSATRRRLALRVIGTLTGILIGLPILYFVPSIEGQLILIVISGVLFFAFRNSQYAHATLFITLLVLLSFNLLGEGFEVALPRIIDTLIGCGIALLAVSFIWPDWKFRQLPQVINRTMGANCRYLNAILIQYHQGKSNSLDYRVARRDAHNCDAELASVISNMASEPKSYRIFQESAFRLLCLNHTMLSYISALGAHRDKLNDPAILDILNDAICHVELALKQSRIDDNALQAIAIRLIERINLVPSESNGKVQLVLQQIGLFIELLPEIVSLTKQISEQDPL</sequence>
<comment type="caution">
    <text evidence="10">The sequence shown here is derived from an EMBL/GenBank/DDBJ whole genome shotgun (WGS) entry which is preliminary data.</text>
</comment>
<dbReference type="InterPro" id="IPR032692">
    <property type="entry name" value="YccS_N"/>
</dbReference>
<keyword evidence="3 7" id="KW-0812">Transmembrane</keyword>
<dbReference type="RefSeq" id="WP_319927022.1">
    <property type="nucleotide sequence ID" value="NZ_VCDP01000058.1"/>
</dbReference>
<comment type="similarity">
    <text evidence="6">Belongs to the YccS/YhfK family.</text>
</comment>
<feature type="transmembrane region" description="Helical" evidence="7">
    <location>
        <begin position="467"/>
        <end position="485"/>
    </location>
</feature>
<proteinExistence type="inferred from homology"/>
<keyword evidence="4 7" id="KW-1133">Transmembrane helix</keyword>
<feature type="domain" description="Integral membrane protein YccS N-terminal" evidence="8">
    <location>
        <begin position="69"/>
        <end position="349"/>
    </location>
</feature>
<evidence type="ECO:0000256" key="1">
    <source>
        <dbReference type="ARBA" id="ARBA00004651"/>
    </source>
</evidence>
<organism evidence="10 11">
    <name type="scientific">Xenorhabdus littoralis</name>
    <dbReference type="NCBI Taxonomy" id="2582835"/>
    <lineage>
        <taxon>Bacteria</taxon>
        <taxon>Pseudomonadati</taxon>
        <taxon>Pseudomonadota</taxon>
        <taxon>Gammaproteobacteria</taxon>
        <taxon>Enterobacterales</taxon>
        <taxon>Morganellaceae</taxon>
        <taxon>Xenorhabdus</taxon>
    </lineage>
</organism>
<evidence type="ECO:0000259" key="8">
    <source>
        <dbReference type="Pfam" id="PF12805"/>
    </source>
</evidence>
<feature type="transmembrane region" description="Helical" evidence="7">
    <location>
        <begin position="491"/>
        <end position="508"/>
    </location>
</feature>
<accession>A0ABU4SNS4</accession>
<keyword evidence="11" id="KW-1185">Reference proteome</keyword>
<evidence type="ECO:0000256" key="3">
    <source>
        <dbReference type="ARBA" id="ARBA00022692"/>
    </source>
</evidence>
<evidence type="ECO:0000259" key="9">
    <source>
        <dbReference type="Pfam" id="PF13515"/>
    </source>
</evidence>
<evidence type="ECO:0000256" key="5">
    <source>
        <dbReference type="ARBA" id="ARBA00023136"/>
    </source>
</evidence>
<evidence type="ECO:0000256" key="2">
    <source>
        <dbReference type="ARBA" id="ARBA00022475"/>
    </source>
</evidence>
<evidence type="ECO:0000256" key="4">
    <source>
        <dbReference type="ARBA" id="ARBA00022989"/>
    </source>
</evidence>
<dbReference type="PANTHER" id="PTHR30509">
    <property type="entry name" value="P-HYDROXYBENZOIC ACID EFFLUX PUMP SUBUNIT-RELATED"/>
    <property type="match status" value="1"/>
</dbReference>
<feature type="transmembrane region" description="Helical" evidence="7">
    <location>
        <begin position="118"/>
        <end position="139"/>
    </location>
</feature>
<evidence type="ECO:0000256" key="7">
    <source>
        <dbReference type="SAM" id="Phobius"/>
    </source>
</evidence>
<feature type="transmembrane region" description="Helical" evidence="7">
    <location>
        <begin position="145"/>
        <end position="164"/>
    </location>
</feature>
<keyword evidence="5 7" id="KW-0472">Membrane</keyword>
<dbReference type="Pfam" id="PF12805">
    <property type="entry name" value="FUSC-like"/>
    <property type="match status" value="1"/>
</dbReference>
<feature type="transmembrane region" description="Helical" evidence="7">
    <location>
        <begin position="92"/>
        <end position="111"/>
    </location>
</feature>
<feature type="transmembrane region" description="Helical" evidence="7">
    <location>
        <begin position="513"/>
        <end position="532"/>
    </location>
</feature>
<protein>
    <submittedName>
        <fullName evidence="10">TIGR01666 family membrane protein</fullName>
    </submittedName>
</protein>
<dbReference type="EMBL" id="VCDP01000058">
    <property type="protein sequence ID" value="MDX8000311.1"/>
    <property type="molecule type" value="Genomic_DNA"/>
</dbReference>
<feature type="transmembrane region" description="Helical" evidence="7">
    <location>
        <begin position="538"/>
        <end position="560"/>
    </location>
</feature>
<dbReference type="InterPro" id="IPR010019">
    <property type="entry name" value="Integral_membrane_YccS"/>
</dbReference>
<keyword evidence="2" id="KW-1003">Cell membrane</keyword>
<feature type="domain" description="Integral membrane bound transporter" evidence="9">
    <location>
        <begin position="434"/>
        <end position="555"/>
    </location>
</feature>
<reference evidence="11" key="1">
    <citation type="journal article" date="2024" name="Toxins">
        <title>Genome Sequence Analysis of Native Xenorhabdus Strains Isolated from Entomopathogenic Nematodes in Argentina.</title>
        <authorList>
            <person name="Palma L."/>
            <person name="Frizzo L."/>
            <person name="Kaiser S."/>
            <person name="Berry C."/>
            <person name="Caballero P."/>
            <person name="Bode H.B."/>
            <person name="Del Valle E.E."/>
        </authorList>
    </citation>
    <scope>NUCLEOTIDE SEQUENCE [LARGE SCALE GENOMIC DNA]</scope>
    <source>
        <strain evidence="11">Reich</strain>
    </source>
</reference>
<dbReference type="PANTHER" id="PTHR30509:SF8">
    <property type="entry name" value="INNER MEMBRANE PROTEIN YCCS"/>
    <property type="match status" value="1"/>
</dbReference>
<feature type="transmembrane region" description="Helical" evidence="7">
    <location>
        <begin position="17"/>
        <end position="37"/>
    </location>
</feature>
<gene>
    <name evidence="10" type="primary">yccS</name>
    <name evidence="10" type="ORF">FE394_14180</name>
</gene>
<evidence type="ECO:0000256" key="6">
    <source>
        <dbReference type="ARBA" id="ARBA00043993"/>
    </source>
</evidence>
<evidence type="ECO:0000313" key="11">
    <source>
        <dbReference type="Proteomes" id="UP001271640"/>
    </source>
</evidence>
<comment type="subcellular location">
    <subcellularLocation>
        <location evidence="1">Cell membrane</location>
        <topology evidence="1">Multi-pass membrane protein</topology>
    </subcellularLocation>
</comment>
<feature type="transmembrane region" description="Helical" evidence="7">
    <location>
        <begin position="67"/>
        <end position="86"/>
    </location>
</feature>